<feature type="compositionally biased region" description="Low complexity" evidence="1">
    <location>
        <begin position="485"/>
        <end position="500"/>
    </location>
</feature>
<keyword evidence="3" id="KW-1185">Reference proteome</keyword>
<feature type="region of interest" description="Disordered" evidence="1">
    <location>
        <begin position="213"/>
        <end position="261"/>
    </location>
</feature>
<feature type="compositionally biased region" description="Low complexity" evidence="1">
    <location>
        <begin position="220"/>
        <end position="236"/>
    </location>
</feature>
<evidence type="ECO:0000256" key="1">
    <source>
        <dbReference type="SAM" id="MobiDB-lite"/>
    </source>
</evidence>
<reference evidence="2" key="1">
    <citation type="journal article" date="2020" name="Stud. Mycol.">
        <title>101 Dothideomycetes genomes: a test case for predicting lifestyles and emergence of pathogens.</title>
        <authorList>
            <person name="Haridas S."/>
            <person name="Albert R."/>
            <person name="Binder M."/>
            <person name="Bloem J."/>
            <person name="Labutti K."/>
            <person name="Salamov A."/>
            <person name="Andreopoulos B."/>
            <person name="Baker S."/>
            <person name="Barry K."/>
            <person name="Bills G."/>
            <person name="Bluhm B."/>
            <person name="Cannon C."/>
            <person name="Castanera R."/>
            <person name="Culley D."/>
            <person name="Daum C."/>
            <person name="Ezra D."/>
            <person name="Gonzalez J."/>
            <person name="Henrissat B."/>
            <person name="Kuo A."/>
            <person name="Liang C."/>
            <person name="Lipzen A."/>
            <person name="Lutzoni F."/>
            <person name="Magnuson J."/>
            <person name="Mondo S."/>
            <person name="Nolan M."/>
            <person name="Ohm R."/>
            <person name="Pangilinan J."/>
            <person name="Park H.-J."/>
            <person name="Ramirez L."/>
            <person name="Alfaro M."/>
            <person name="Sun H."/>
            <person name="Tritt A."/>
            <person name="Yoshinaga Y."/>
            <person name="Zwiers L.-H."/>
            <person name="Turgeon B."/>
            <person name="Goodwin S."/>
            <person name="Spatafora J."/>
            <person name="Crous P."/>
            <person name="Grigoriev I."/>
        </authorList>
    </citation>
    <scope>NUCLEOTIDE SEQUENCE</scope>
    <source>
        <strain evidence="2">CBS 473.64</strain>
    </source>
</reference>
<dbReference type="EMBL" id="MU006785">
    <property type="protein sequence ID" value="KAF2640397.1"/>
    <property type="molecule type" value="Genomic_DNA"/>
</dbReference>
<feature type="region of interest" description="Disordered" evidence="1">
    <location>
        <begin position="159"/>
        <end position="190"/>
    </location>
</feature>
<sequence>QQQQRQTSRQLPYPESALADHVGRTESPSRKRPLEDAEEWVLFSPTAAPSTTARTHTTSSQRTPRTAGLSHLSDFGSFNTAARSDQDYDNVTCMGTEEGTELDSLDDGLYAFHEPSEYAGPSSRLLHSGDTVLPTHDGMGTFQPNADLQEHMWQFETATPRRRQPRRRSSVQRRFDALAETDDMSQEQERRQRIEKWRLEQSKALLEEIERETRRRRRMSMVSAARSRADSAHQSATSEPTLAMKSVPEGQSESPDESTEDLSFWQRLTRRVIRDLMGIDEETLSVIFGESLPEEAMMTPTQTSETKPTIHATLQSLERPPASGEGWQHRLLERVARELGILVHQLSEHPGAFSTYRKTQETPAYAGLPTTHSTTSLATTAVNTPPPTIAEEPTQPSAAPSAASAQFAPSFPAQQPAATHSEASLWGIEEEPESDPLDSFSAPPVAPPVQPVNPVEETAKEKEYWERELDVKMVFNFLVQRFSTSRRPTPTTSSTRRSSPAGSGADSEYATTRRAAIIRQHHPLVNQSRAARGQTTPTSLPTSSAQAASNKRKEAPVEKQWYQTPGARSQVLSSSCASQSTKKSRKSSGSGRPGRNYWDLSGSVGSGSVI</sequence>
<feature type="non-terminal residue" evidence="2">
    <location>
        <position position="610"/>
    </location>
</feature>
<feature type="compositionally biased region" description="Basic and acidic residues" evidence="1">
    <location>
        <begin position="21"/>
        <end position="35"/>
    </location>
</feature>
<evidence type="ECO:0000313" key="2">
    <source>
        <dbReference type="EMBL" id="KAF2640397.1"/>
    </source>
</evidence>
<dbReference type="Proteomes" id="UP000799753">
    <property type="component" value="Unassembled WGS sequence"/>
</dbReference>
<protein>
    <submittedName>
        <fullName evidence="2">Uncharacterized protein</fullName>
    </submittedName>
</protein>
<proteinExistence type="predicted"/>
<dbReference type="OrthoDB" id="5402147at2759"/>
<feature type="compositionally biased region" description="Basic residues" evidence="1">
    <location>
        <begin position="160"/>
        <end position="171"/>
    </location>
</feature>
<accession>A0A6A6RZ69</accession>
<feature type="compositionally biased region" description="Low complexity" evidence="1">
    <location>
        <begin position="569"/>
        <end position="595"/>
    </location>
</feature>
<gene>
    <name evidence="2" type="ORF">P280DRAFT_370319</name>
</gene>
<evidence type="ECO:0000313" key="3">
    <source>
        <dbReference type="Proteomes" id="UP000799753"/>
    </source>
</evidence>
<feature type="compositionally biased region" description="Polar residues" evidence="1">
    <location>
        <begin position="525"/>
        <end position="549"/>
    </location>
</feature>
<name>A0A6A6RZ69_9PLEO</name>
<dbReference type="AlphaFoldDB" id="A0A6A6RZ69"/>
<feature type="region of interest" description="Disordered" evidence="1">
    <location>
        <begin position="377"/>
        <end position="455"/>
    </location>
</feature>
<feature type="region of interest" description="Disordered" evidence="1">
    <location>
        <begin position="485"/>
        <end position="610"/>
    </location>
</feature>
<feature type="compositionally biased region" description="Low complexity" evidence="1">
    <location>
        <begin position="1"/>
        <end position="10"/>
    </location>
</feature>
<feature type="region of interest" description="Disordered" evidence="1">
    <location>
        <begin position="1"/>
        <end position="70"/>
    </location>
</feature>
<feature type="compositionally biased region" description="Low complexity" evidence="1">
    <location>
        <begin position="44"/>
        <end position="63"/>
    </location>
</feature>
<feature type="compositionally biased region" description="Low complexity" evidence="1">
    <location>
        <begin position="390"/>
        <end position="419"/>
    </location>
</feature>
<organism evidence="2 3">
    <name type="scientific">Massarina eburnea CBS 473.64</name>
    <dbReference type="NCBI Taxonomy" id="1395130"/>
    <lineage>
        <taxon>Eukaryota</taxon>
        <taxon>Fungi</taxon>
        <taxon>Dikarya</taxon>
        <taxon>Ascomycota</taxon>
        <taxon>Pezizomycotina</taxon>
        <taxon>Dothideomycetes</taxon>
        <taxon>Pleosporomycetidae</taxon>
        <taxon>Pleosporales</taxon>
        <taxon>Massarineae</taxon>
        <taxon>Massarinaceae</taxon>
        <taxon>Massarina</taxon>
    </lineage>
</organism>
<feature type="non-terminal residue" evidence="2">
    <location>
        <position position="1"/>
    </location>
</feature>